<evidence type="ECO:0000256" key="3">
    <source>
        <dbReference type="ARBA" id="ARBA00022692"/>
    </source>
</evidence>
<feature type="transmembrane region" description="Helical" evidence="7">
    <location>
        <begin position="316"/>
        <end position="340"/>
    </location>
</feature>
<keyword evidence="2" id="KW-0813">Transport</keyword>
<feature type="transmembrane region" description="Helical" evidence="7">
    <location>
        <begin position="60"/>
        <end position="78"/>
    </location>
</feature>
<feature type="transmembrane region" description="Helical" evidence="7">
    <location>
        <begin position="444"/>
        <end position="466"/>
    </location>
</feature>
<dbReference type="EMBL" id="LJGU01000114">
    <property type="protein sequence ID" value="OEV04230.1"/>
    <property type="molecule type" value="Genomic_DNA"/>
</dbReference>
<comment type="subcellular location">
    <subcellularLocation>
        <location evidence="1">Cell membrane</location>
        <topology evidence="1">Multi-pass membrane protein</topology>
    </subcellularLocation>
</comment>
<evidence type="ECO:0000256" key="1">
    <source>
        <dbReference type="ARBA" id="ARBA00004651"/>
    </source>
</evidence>
<dbReference type="AlphaFoldDB" id="A0A1E7KJY8"/>
<feature type="transmembrane region" description="Helical" evidence="7">
    <location>
        <begin position="347"/>
        <end position="365"/>
    </location>
</feature>
<feature type="transmembrane region" description="Helical" evidence="7">
    <location>
        <begin position="172"/>
        <end position="195"/>
    </location>
</feature>
<evidence type="ECO:0000313" key="10">
    <source>
        <dbReference type="Proteomes" id="UP000176101"/>
    </source>
</evidence>
<evidence type="ECO:0000256" key="4">
    <source>
        <dbReference type="ARBA" id="ARBA00022989"/>
    </source>
</evidence>
<dbReference type="STRING" id="1075402.AN216_08490"/>
<dbReference type="InterPro" id="IPR036259">
    <property type="entry name" value="MFS_trans_sf"/>
</dbReference>
<dbReference type="SUPFAM" id="SSF103473">
    <property type="entry name" value="MFS general substrate transporter"/>
    <property type="match status" value="2"/>
</dbReference>
<feature type="transmembrane region" description="Helical" evidence="7">
    <location>
        <begin position="207"/>
        <end position="228"/>
    </location>
</feature>
<name>A0A1E7KJY8_9ACTN</name>
<keyword evidence="5 7" id="KW-0472">Membrane</keyword>
<feature type="transmembrane region" description="Helical" evidence="7">
    <location>
        <begin position="234"/>
        <end position="257"/>
    </location>
</feature>
<dbReference type="PROSITE" id="PS50850">
    <property type="entry name" value="MFS"/>
    <property type="match status" value="1"/>
</dbReference>
<dbReference type="GO" id="GO:0022857">
    <property type="term" value="F:transmembrane transporter activity"/>
    <property type="evidence" value="ECO:0007669"/>
    <property type="project" value="InterPro"/>
</dbReference>
<keyword evidence="10" id="KW-1185">Reference proteome</keyword>
<feature type="transmembrane region" description="Helical" evidence="7">
    <location>
        <begin position="90"/>
        <end position="112"/>
    </location>
</feature>
<feature type="transmembrane region" description="Helical" evidence="7">
    <location>
        <begin position="141"/>
        <end position="160"/>
    </location>
</feature>
<dbReference type="Pfam" id="PF07690">
    <property type="entry name" value="MFS_1"/>
    <property type="match status" value="1"/>
</dbReference>
<evidence type="ECO:0000256" key="7">
    <source>
        <dbReference type="SAM" id="Phobius"/>
    </source>
</evidence>
<dbReference type="Proteomes" id="UP000176101">
    <property type="component" value="Unassembled WGS sequence"/>
</dbReference>
<evidence type="ECO:0000259" key="8">
    <source>
        <dbReference type="PROSITE" id="PS50850"/>
    </source>
</evidence>
<dbReference type="Gene3D" id="1.20.1250.20">
    <property type="entry name" value="MFS general substrate transporter like domains"/>
    <property type="match status" value="2"/>
</dbReference>
<evidence type="ECO:0000256" key="5">
    <source>
        <dbReference type="ARBA" id="ARBA00023136"/>
    </source>
</evidence>
<dbReference type="InterPro" id="IPR011701">
    <property type="entry name" value="MFS"/>
</dbReference>
<dbReference type="GO" id="GO:0046677">
    <property type="term" value="P:response to antibiotic"/>
    <property type="evidence" value="ECO:0007669"/>
    <property type="project" value="UniProtKB-KW"/>
</dbReference>
<dbReference type="InterPro" id="IPR020846">
    <property type="entry name" value="MFS_dom"/>
</dbReference>
<feature type="transmembrane region" description="Helical" evidence="7">
    <location>
        <begin position="371"/>
        <end position="394"/>
    </location>
</feature>
<evidence type="ECO:0000313" key="9">
    <source>
        <dbReference type="EMBL" id="OEV04230.1"/>
    </source>
</evidence>
<feature type="transmembrane region" description="Helical" evidence="7">
    <location>
        <begin position="269"/>
        <end position="288"/>
    </location>
</feature>
<feature type="transmembrane region" description="Helical" evidence="7">
    <location>
        <begin position="22"/>
        <end position="40"/>
    </location>
</feature>
<dbReference type="OrthoDB" id="3390851at2"/>
<feature type="domain" description="Major facilitator superfamily (MFS) profile" evidence="8">
    <location>
        <begin position="1"/>
        <end position="470"/>
    </location>
</feature>
<dbReference type="PANTHER" id="PTHR42718:SF9">
    <property type="entry name" value="MAJOR FACILITATOR SUPERFAMILY MULTIDRUG TRANSPORTER MFSC"/>
    <property type="match status" value="1"/>
</dbReference>
<evidence type="ECO:0000256" key="6">
    <source>
        <dbReference type="ARBA" id="ARBA00023251"/>
    </source>
</evidence>
<protein>
    <submittedName>
        <fullName evidence="9">MFS transporter</fullName>
    </submittedName>
</protein>
<reference evidence="9 10" key="1">
    <citation type="journal article" date="2016" name="Front. Microbiol.">
        <title>Comparative Genomics Analysis of Streptomyces Species Reveals Their Adaptation to the Marine Environment and Their Diversity at the Genomic Level.</title>
        <authorList>
            <person name="Tian X."/>
            <person name="Zhang Z."/>
            <person name="Yang T."/>
            <person name="Chen M."/>
            <person name="Li J."/>
            <person name="Chen F."/>
            <person name="Yang J."/>
            <person name="Li W."/>
            <person name="Zhang B."/>
            <person name="Zhang Z."/>
            <person name="Wu J."/>
            <person name="Zhang C."/>
            <person name="Long L."/>
            <person name="Xiao J."/>
        </authorList>
    </citation>
    <scope>NUCLEOTIDE SEQUENCE [LARGE SCALE GENOMIC DNA]</scope>
    <source>
        <strain evidence="9 10">SCSIO 02100</strain>
    </source>
</reference>
<accession>A0A1E7KJY8</accession>
<feature type="transmembrane region" description="Helical" evidence="7">
    <location>
        <begin position="406"/>
        <end position="424"/>
    </location>
</feature>
<keyword evidence="6" id="KW-0046">Antibiotic resistance</keyword>
<gene>
    <name evidence="9" type="ORF">AN216_08490</name>
</gene>
<evidence type="ECO:0000256" key="2">
    <source>
        <dbReference type="ARBA" id="ARBA00022448"/>
    </source>
</evidence>
<keyword evidence="3 7" id="KW-0812">Transmembrane</keyword>
<comment type="caution">
    <text evidence="9">The sequence shown here is derived from an EMBL/GenBank/DDBJ whole genome shotgun (WGS) entry which is preliminary data.</text>
</comment>
<dbReference type="PATRIC" id="fig|1075402.3.peg.4510"/>
<dbReference type="GO" id="GO:0005886">
    <property type="term" value="C:plasma membrane"/>
    <property type="evidence" value="ECO:0007669"/>
    <property type="project" value="UniProtKB-SubCell"/>
</dbReference>
<proteinExistence type="predicted"/>
<feature type="transmembrane region" description="Helical" evidence="7">
    <location>
        <begin position="118"/>
        <end position="134"/>
    </location>
</feature>
<dbReference type="PANTHER" id="PTHR42718">
    <property type="entry name" value="MAJOR FACILITATOR SUPERFAMILY MULTIDRUG TRANSPORTER MFSC"/>
    <property type="match status" value="1"/>
</dbReference>
<keyword evidence="4 7" id="KW-1133">Transmembrane helix</keyword>
<dbReference type="RefSeq" id="WP_070195976.1">
    <property type="nucleotide sequence ID" value="NZ_LJGU01000114.1"/>
</dbReference>
<organism evidence="9 10">
    <name type="scientific">Streptomyces oceani</name>
    <dbReference type="NCBI Taxonomy" id="1075402"/>
    <lineage>
        <taxon>Bacteria</taxon>
        <taxon>Bacillati</taxon>
        <taxon>Actinomycetota</taxon>
        <taxon>Actinomycetes</taxon>
        <taxon>Kitasatosporales</taxon>
        <taxon>Streptomycetaceae</taxon>
        <taxon>Streptomyces</taxon>
    </lineage>
</organism>
<sequence length="485" mass="48750">MLNDTLEKPAPRAKEDRWSGRLVRWAAVLTLANVLADVAIGSPMMVLPQLLDHFDTDQAAWLNASAMLAGAIWSPLLARSSDLFGKRRMLIGTLLLACAGALICLVAPNVWIFLVGRFLQGAALAAIFITVALARQICTPGVAMAMVGIVTSGSSIVGIVEPFLMRPIIDMFGYRSVFVVAALLAAGAALCVRSVIPESPIRGTGRIDLVGALLLGGGLGAVLAYTSLGSDLGWLSGGMIALLAAGVAALAGWAFLAPRVDEPIIEIRALTRPILLTLLALVLAAGSFRSMLQLTGIVAQVPPDLGLGYGLGDGEAVAVLLATPNLGIVIGGTCAGWVAGRFGPAPALLGGIALGAVATFAMLAGVSTLPLAIACGALVGMAAGAIGASGYNLATSLEAPERQGTTAGLVSVVLALGSVVFTFAGGEVLKASRIPGMSADGAPVSTATGVYLYVAMAGVLFVLAAVPASILARGGSAAPAAPGTT</sequence>